<keyword evidence="1" id="KW-1133">Transmembrane helix</keyword>
<dbReference type="InterPro" id="IPR013783">
    <property type="entry name" value="Ig-like_fold"/>
</dbReference>
<dbReference type="EMBL" id="QEOP01000001">
    <property type="protein sequence ID" value="PVZ95427.1"/>
    <property type="molecule type" value="Genomic_DNA"/>
</dbReference>
<reference evidence="2 3" key="1">
    <citation type="submission" date="2018-05" db="EMBL/GenBank/DDBJ databases">
        <title>Amnibacterium sp. M8JJ-5, whole genome shotgun sequence.</title>
        <authorList>
            <person name="Tuo L."/>
        </authorList>
    </citation>
    <scope>NUCLEOTIDE SEQUENCE [LARGE SCALE GENOMIC DNA]</scope>
    <source>
        <strain evidence="2 3">M8JJ-5</strain>
    </source>
</reference>
<dbReference type="Proteomes" id="UP000244893">
    <property type="component" value="Unassembled WGS sequence"/>
</dbReference>
<protein>
    <recommendedName>
        <fullName evidence="4">Gram-positive cocci surface proteins LPxTG domain-containing protein</fullName>
    </recommendedName>
</protein>
<gene>
    <name evidence="2" type="ORF">DDQ50_02640</name>
</gene>
<feature type="transmembrane region" description="Helical" evidence="1">
    <location>
        <begin position="433"/>
        <end position="450"/>
    </location>
</feature>
<dbReference type="InterPro" id="IPR051200">
    <property type="entry name" value="Host-pathogen_enzymatic-act"/>
</dbReference>
<accession>A0A2V1HXN2</accession>
<evidence type="ECO:0000256" key="1">
    <source>
        <dbReference type="SAM" id="Phobius"/>
    </source>
</evidence>
<dbReference type="AlphaFoldDB" id="A0A2V1HXN2"/>
<evidence type="ECO:0000313" key="2">
    <source>
        <dbReference type="EMBL" id="PVZ95427.1"/>
    </source>
</evidence>
<dbReference type="GO" id="GO:0005975">
    <property type="term" value="P:carbohydrate metabolic process"/>
    <property type="evidence" value="ECO:0007669"/>
    <property type="project" value="UniProtKB-ARBA"/>
</dbReference>
<dbReference type="PANTHER" id="PTHR47197:SF3">
    <property type="entry name" value="DIHYDRO-HEME D1 DEHYDROGENASE"/>
    <property type="match status" value="1"/>
</dbReference>
<evidence type="ECO:0008006" key="4">
    <source>
        <dbReference type="Google" id="ProtNLM"/>
    </source>
</evidence>
<comment type="caution">
    <text evidence="2">The sequence shown here is derived from an EMBL/GenBank/DDBJ whole genome shotgun (WGS) entry which is preliminary data.</text>
</comment>
<dbReference type="SUPFAM" id="SSF101898">
    <property type="entry name" value="NHL repeat"/>
    <property type="match status" value="1"/>
</dbReference>
<name>A0A2V1HXN2_9MICO</name>
<dbReference type="Gene3D" id="2.120.10.30">
    <property type="entry name" value="TolB, C-terminal domain"/>
    <property type="match status" value="1"/>
</dbReference>
<dbReference type="PANTHER" id="PTHR47197">
    <property type="entry name" value="PROTEIN NIRF"/>
    <property type="match status" value="1"/>
</dbReference>
<dbReference type="InterPro" id="IPR011042">
    <property type="entry name" value="6-blade_b-propeller_TolB-like"/>
</dbReference>
<organism evidence="2 3">
    <name type="scientific">Amnibacterium flavum</name>
    <dbReference type="NCBI Taxonomy" id="2173173"/>
    <lineage>
        <taxon>Bacteria</taxon>
        <taxon>Bacillati</taxon>
        <taxon>Actinomycetota</taxon>
        <taxon>Actinomycetes</taxon>
        <taxon>Micrococcales</taxon>
        <taxon>Microbacteriaceae</taxon>
        <taxon>Amnibacterium</taxon>
    </lineage>
</organism>
<keyword evidence="1" id="KW-0472">Membrane</keyword>
<sequence length="461" mass="44953">MPPPSLLSIAFGPPHIAVAVEGEGSPVRRAIVVTIGAAVAVVASLGASAPASALSNTYVDYGEGTVGGFVSSLAVAPDGSVIVGDNASNTVGKYLAAPSGYTLAATYTGNDPFGVALEPDGDVVVADRTTGSINILRESGGAFSVISSVPVATTPLGVATDGDGTIFVADYGSDSLRIVEPSVGGGYTLAQSVPVAPDPRFVAVAPDGTVAISHQTSQDVTILTPSPSGSAYSVSTVTVGPALYGVAFRADGTLLAVSLGSFGAPETLYVARPGPAGYAVTTSQTIASDSYSIAVGADDRVLIGTLSGTITTYRAALTSSATPPSVMTVGVPLSVTLPAEGGTGDYVWSVSSGALPTGLTLGATGGLLGTPTTAGGWSATLSVADAANPANSTSVVLAGTVDPAPAGAPTSGAPSGAERGAVLAATGADPGEALGTSALLLFGGAVAFALSRRRNALRQRD</sequence>
<dbReference type="Gene3D" id="2.60.40.10">
    <property type="entry name" value="Immunoglobulins"/>
    <property type="match status" value="1"/>
</dbReference>
<keyword evidence="3" id="KW-1185">Reference proteome</keyword>
<proteinExistence type="predicted"/>
<evidence type="ECO:0000313" key="3">
    <source>
        <dbReference type="Proteomes" id="UP000244893"/>
    </source>
</evidence>
<keyword evidence="1" id="KW-0812">Transmembrane</keyword>